<gene>
    <name evidence="2" type="ORF">BT96DRAFT_950716</name>
</gene>
<feature type="compositionally biased region" description="Basic and acidic residues" evidence="1">
    <location>
        <begin position="1"/>
        <end position="13"/>
    </location>
</feature>
<feature type="region of interest" description="Disordered" evidence="1">
    <location>
        <begin position="1"/>
        <end position="72"/>
    </location>
</feature>
<dbReference type="Proteomes" id="UP000799118">
    <property type="component" value="Unassembled WGS sequence"/>
</dbReference>
<reference evidence="2" key="1">
    <citation type="journal article" date="2019" name="Environ. Microbiol.">
        <title>Fungal ecological strategies reflected in gene transcription - a case study of two litter decomposers.</title>
        <authorList>
            <person name="Barbi F."/>
            <person name="Kohler A."/>
            <person name="Barry K."/>
            <person name="Baskaran P."/>
            <person name="Daum C."/>
            <person name="Fauchery L."/>
            <person name="Ihrmark K."/>
            <person name="Kuo A."/>
            <person name="LaButti K."/>
            <person name="Lipzen A."/>
            <person name="Morin E."/>
            <person name="Grigoriev I.V."/>
            <person name="Henrissat B."/>
            <person name="Lindahl B."/>
            <person name="Martin F."/>
        </authorList>
    </citation>
    <scope>NUCLEOTIDE SEQUENCE</scope>
    <source>
        <strain evidence="2">JB14</strain>
    </source>
</reference>
<evidence type="ECO:0000256" key="1">
    <source>
        <dbReference type="SAM" id="MobiDB-lite"/>
    </source>
</evidence>
<accession>A0A6A4GFG5</accession>
<protein>
    <submittedName>
        <fullName evidence="2">Uncharacterized protein</fullName>
    </submittedName>
</protein>
<dbReference type="AlphaFoldDB" id="A0A6A4GFG5"/>
<organism evidence="2 3">
    <name type="scientific">Gymnopus androsaceus JB14</name>
    <dbReference type="NCBI Taxonomy" id="1447944"/>
    <lineage>
        <taxon>Eukaryota</taxon>
        <taxon>Fungi</taxon>
        <taxon>Dikarya</taxon>
        <taxon>Basidiomycota</taxon>
        <taxon>Agaricomycotina</taxon>
        <taxon>Agaricomycetes</taxon>
        <taxon>Agaricomycetidae</taxon>
        <taxon>Agaricales</taxon>
        <taxon>Marasmiineae</taxon>
        <taxon>Omphalotaceae</taxon>
        <taxon>Gymnopus</taxon>
    </lineage>
</organism>
<proteinExistence type="predicted"/>
<evidence type="ECO:0000313" key="3">
    <source>
        <dbReference type="Proteomes" id="UP000799118"/>
    </source>
</evidence>
<evidence type="ECO:0000313" key="2">
    <source>
        <dbReference type="EMBL" id="KAE9384208.1"/>
    </source>
</evidence>
<dbReference type="EMBL" id="ML770192">
    <property type="protein sequence ID" value="KAE9384208.1"/>
    <property type="molecule type" value="Genomic_DNA"/>
</dbReference>
<name>A0A6A4GFG5_9AGAR</name>
<feature type="compositionally biased region" description="Basic and acidic residues" evidence="1">
    <location>
        <begin position="38"/>
        <end position="49"/>
    </location>
</feature>
<keyword evidence="3" id="KW-1185">Reference proteome</keyword>
<sequence>MPRLRTDSAIRKSERTKKVKEEIRLRKAKRAATKHCLRNKERLNEEAKNRMSRSQSEMNDKEKKAFKERRKATAKRHYLNSLNAEIEKLFLRKRILNVGGKVNLSLCSNILNYMLVRMSPLSAKWDGGLIVLEKGGSVLGLWAHLKIRRTLLSMTS</sequence>
<feature type="compositionally biased region" description="Basic residues" evidence="1">
    <location>
        <begin position="26"/>
        <end position="37"/>
    </location>
</feature>